<sequence>MKLPVCWSCDYHFKWKELLFVINGRKKCPHCRNRQYFTTHTHWKSGVLGIPLPISMIVLNSFGFPFAWTIFIMFLTLLVYFAILPFQYEFTNEIQPLF</sequence>
<proteinExistence type="predicted"/>
<gene>
    <name evidence="2" type="ORF">ACFQ3N_17320</name>
</gene>
<reference evidence="3" key="1">
    <citation type="journal article" date="2019" name="Int. J. Syst. Evol. Microbiol.">
        <title>The Global Catalogue of Microorganisms (GCM) 10K type strain sequencing project: providing services to taxonomists for standard genome sequencing and annotation.</title>
        <authorList>
            <consortium name="The Broad Institute Genomics Platform"/>
            <consortium name="The Broad Institute Genome Sequencing Center for Infectious Disease"/>
            <person name="Wu L."/>
            <person name="Ma J."/>
        </authorList>
    </citation>
    <scope>NUCLEOTIDE SEQUENCE [LARGE SCALE GENOMIC DNA]</scope>
    <source>
        <strain evidence="3">CCUG 56754</strain>
    </source>
</reference>
<protein>
    <submittedName>
        <fullName evidence="2">TIGR04104 family putative zinc finger protein</fullName>
    </submittedName>
</protein>
<accession>A0ABW3LRW3</accession>
<comment type="caution">
    <text evidence="2">The sequence shown here is derived from an EMBL/GenBank/DDBJ whole genome shotgun (WGS) entry which is preliminary data.</text>
</comment>
<dbReference type="EMBL" id="JBHTKJ010000061">
    <property type="protein sequence ID" value="MFD1040136.1"/>
    <property type="molecule type" value="Genomic_DNA"/>
</dbReference>
<evidence type="ECO:0000313" key="2">
    <source>
        <dbReference type="EMBL" id="MFD1040136.1"/>
    </source>
</evidence>
<dbReference type="InterPro" id="IPR026369">
    <property type="entry name" value="CxxC_20_CxxC"/>
</dbReference>
<keyword evidence="3" id="KW-1185">Reference proteome</keyword>
<name>A0ABW3LRW3_9BACI</name>
<feature type="transmembrane region" description="Helical" evidence="1">
    <location>
        <begin position="66"/>
        <end position="86"/>
    </location>
</feature>
<dbReference type="Proteomes" id="UP001597040">
    <property type="component" value="Unassembled WGS sequence"/>
</dbReference>
<keyword evidence="1" id="KW-0472">Membrane</keyword>
<evidence type="ECO:0000256" key="1">
    <source>
        <dbReference type="SAM" id="Phobius"/>
    </source>
</evidence>
<organism evidence="2 3">
    <name type="scientific">Virgibacillus byunsanensis</name>
    <dbReference type="NCBI Taxonomy" id="570945"/>
    <lineage>
        <taxon>Bacteria</taxon>
        <taxon>Bacillati</taxon>
        <taxon>Bacillota</taxon>
        <taxon>Bacilli</taxon>
        <taxon>Bacillales</taxon>
        <taxon>Bacillaceae</taxon>
        <taxon>Virgibacillus</taxon>
    </lineage>
</organism>
<keyword evidence="1" id="KW-0812">Transmembrane</keyword>
<dbReference type="RefSeq" id="WP_390363934.1">
    <property type="nucleotide sequence ID" value="NZ_JBHTKJ010000061.1"/>
</dbReference>
<keyword evidence="1" id="KW-1133">Transmembrane helix</keyword>
<dbReference type="NCBIfam" id="TIGR04104">
    <property type="entry name" value="cxxc_20_cxxc"/>
    <property type="match status" value="1"/>
</dbReference>
<evidence type="ECO:0000313" key="3">
    <source>
        <dbReference type="Proteomes" id="UP001597040"/>
    </source>
</evidence>